<reference evidence="2 3" key="1">
    <citation type="submission" date="2018-04" db="EMBL/GenBank/DDBJ databases">
        <title>Genomic Encyclopedia of Type Strains, Phase IV (KMG-IV): sequencing the most valuable type-strain genomes for metagenomic binning, comparative biology and taxonomic classification.</title>
        <authorList>
            <person name="Goeker M."/>
        </authorList>
    </citation>
    <scope>NUCLEOTIDE SEQUENCE [LARGE SCALE GENOMIC DNA]</scope>
    <source>
        <strain evidence="2 3">DSM 104150</strain>
    </source>
</reference>
<accession>A0A318EIF7</accession>
<comment type="caution">
    <text evidence="2">The sequence shown here is derived from an EMBL/GenBank/DDBJ whole genome shotgun (WGS) entry which is preliminary data.</text>
</comment>
<dbReference type="AlphaFoldDB" id="A0A318EIF7"/>
<keyword evidence="3" id="KW-1185">Reference proteome</keyword>
<dbReference type="RefSeq" id="WP_110264054.1">
    <property type="nucleotide sequence ID" value="NZ_CAWNXA010000002.1"/>
</dbReference>
<dbReference type="EMBL" id="QICN01000002">
    <property type="protein sequence ID" value="PXV70388.1"/>
    <property type="molecule type" value="Genomic_DNA"/>
</dbReference>
<dbReference type="Proteomes" id="UP000248330">
    <property type="component" value="Unassembled WGS sequence"/>
</dbReference>
<dbReference type="SMART" id="SM00987">
    <property type="entry name" value="UreE_C"/>
    <property type="match status" value="1"/>
</dbReference>
<dbReference type="InterPro" id="IPR005122">
    <property type="entry name" value="Uracil-DNA_glycosylase-like"/>
</dbReference>
<dbReference type="Pfam" id="PF03167">
    <property type="entry name" value="UDG"/>
    <property type="match status" value="1"/>
</dbReference>
<feature type="domain" description="Uracil-DNA glycosylase-like" evidence="1">
    <location>
        <begin position="8"/>
        <end position="165"/>
    </location>
</feature>
<evidence type="ECO:0000259" key="1">
    <source>
        <dbReference type="SMART" id="SM00986"/>
    </source>
</evidence>
<dbReference type="CDD" id="cd10032">
    <property type="entry name" value="UDG-F6_HDG"/>
    <property type="match status" value="1"/>
</dbReference>
<dbReference type="SUPFAM" id="SSF52141">
    <property type="entry name" value="Uracil-DNA glycosylase-like"/>
    <property type="match status" value="1"/>
</dbReference>
<proteinExistence type="predicted"/>
<protein>
    <submittedName>
        <fullName evidence="2">G/U mismatch-specific uracil-DNA glycosylase</fullName>
    </submittedName>
</protein>
<evidence type="ECO:0000313" key="3">
    <source>
        <dbReference type="Proteomes" id="UP000248330"/>
    </source>
</evidence>
<dbReference type="OrthoDB" id="9799921at2"/>
<organism evidence="2 3">
    <name type="scientific">Sinimarinibacterium flocculans</name>
    <dbReference type="NCBI Taxonomy" id="985250"/>
    <lineage>
        <taxon>Bacteria</taxon>
        <taxon>Pseudomonadati</taxon>
        <taxon>Pseudomonadota</taxon>
        <taxon>Gammaproteobacteria</taxon>
        <taxon>Nevskiales</taxon>
        <taxon>Nevskiaceae</taxon>
        <taxon>Sinimarinibacterium</taxon>
    </lineage>
</organism>
<dbReference type="Gene3D" id="3.40.470.10">
    <property type="entry name" value="Uracil-DNA glycosylase-like domain"/>
    <property type="match status" value="1"/>
</dbReference>
<dbReference type="InterPro" id="IPR036895">
    <property type="entry name" value="Uracil-DNA_glycosylase-like_sf"/>
</dbReference>
<dbReference type="InterPro" id="IPR026353">
    <property type="entry name" value="Hypoxan-DNA_Glyclase"/>
</dbReference>
<sequence length="169" mass="18578">MAEVRSFAPVAAPDARVLILGSMPGVASLAAQRYYAHPRNAFWPIMSVLLDLAPDTPYAGRLAALRRARIALWDVLAACVRPGSLDSAIDETSIVPNDFAGFFRRHRHVRELYFNGGKAAQSFRRHVLPQLPDAAALRLTPLPSTSPANASYSFARKLEHWRVVTATTD</sequence>
<gene>
    <name evidence="2" type="ORF">C8D93_102240</name>
</gene>
<name>A0A318EIF7_9GAMM</name>
<dbReference type="NCBIfam" id="TIGR04274">
    <property type="entry name" value="hypoxanDNAglyco"/>
    <property type="match status" value="1"/>
</dbReference>
<dbReference type="SMART" id="SM00986">
    <property type="entry name" value="UDG"/>
    <property type="match status" value="1"/>
</dbReference>
<evidence type="ECO:0000313" key="2">
    <source>
        <dbReference type="EMBL" id="PXV70388.1"/>
    </source>
</evidence>